<evidence type="ECO:0000256" key="2">
    <source>
        <dbReference type="ARBA" id="ARBA00022723"/>
    </source>
</evidence>
<sequence>MYPAMSPSADQKRRSSLAKLAHFFGFGDSSSAPPTTPSPAQRSFPSDGTVGLGIVAAMSAADAPALVAPKAEKRRVPPAEEMVMCESNTSLISNLGGRRARKRVYYGDCDDGIASEPSGGKGVLFELPPPPSVELAPSPLHPTAFLWLCFHCKRELDGLDIYIYRGDKAFCSVECRSRHMVIDELSEKFRNGGKRKHDCSMSPSPAPSLTAAEVTKA</sequence>
<evidence type="ECO:0000256" key="3">
    <source>
        <dbReference type="PROSITE-ProRule" id="PRU01131"/>
    </source>
</evidence>
<keyword evidence="7" id="KW-1185">Reference proteome</keyword>
<comment type="similarity">
    <text evidence="1">Belongs to the FLZ family.</text>
</comment>
<protein>
    <recommendedName>
        <fullName evidence="5">FLZ-type domain-containing protein</fullName>
    </recommendedName>
</protein>
<evidence type="ECO:0000259" key="5">
    <source>
        <dbReference type="PROSITE" id="PS51795"/>
    </source>
</evidence>
<feature type="region of interest" description="Disordered" evidence="4">
    <location>
        <begin position="191"/>
        <end position="217"/>
    </location>
</feature>
<name>A0AAQ3JY27_9LILI</name>
<feature type="domain" description="FLZ-type" evidence="5">
    <location>
        <begin position="144"/>
        <end position="187"/>
    </location>
</feature>
<gene>
    <name evidence="6" type="ORF">Cni_G07021</name>
</gene>
<evidence type="ECO:0000256" key="1">
    <source>
        <dbReference type="ARBA" id="ARBA00009374"/>
    </source>
</evidence>
<dbReference type="AlphaFoldDB" id="A0AAQ3JY27"/>
<dbReference type="EMBL" id="CP136891">
    <property type="protein sequence ID" value="WOK98311.1"/>
    <property type="molecule type" value="Genomic_DNA"/>
</dbReference>
<feature type="zinc finger region" description="FLZ-type" evidence="3">
    <location>
        <begin position="144"/>
        <end position="187"/>
    </location>
</feature>
<dbReference type="Pfam" id="PF04570">
    <property type="entry name" value="zf-FLZ"/>
    <property type="match status" value="1"/>
</dbReference>
<dbReference type="Proteomes" id="UP001327560">
    <property type="component" value="Chromosome 2"/>
</dbReference>
<dbReference type="InterPro" id="IPR007650">
    <property type="entry name" value="Zf-FLZ_dom"/>
</dbReference>
<evidence type="ECO:0000313" key="6">
    <source>
        <dbReference type="EMBL" id="WOK98311.1"/>
    </source>
</evidence>
<accession>A0AAQ3JY27</accession>
<proteinExistence type="inferred from homology"/>
<evidence type="ECO:0000313" key="7">
    <source>
        <dbReference type="Proteomes" id="UP001327560"/>
    </source>
</evidence>
<dbReference type="PROSITE" id="PS51795">
    <property type="entry name" value="ZF_FLZ"/>
    <property type="match status" value="1"/>
</dbReference>
<evidence type="ECO:0000256" key="4">
    <source>
        <dbReference type="SAM" id="MobiDB-lite"/>
    </source>
</evidence>
<keyword evidence="2" id="KW-0479">Metal-binding</keyword>
<dbReference type="PANTHER" id="PTHR47208:SF1">
    <property type="entry name" value="OS02G0174800 PROTEIN"/>
    <property type="match status" value="1"/>
</dbReference>
<dbReference type="InterPro" id="IPR044604">
    <property type="entry name" value="FLZ12/13/14"/>
</dbReference>
<dbReference type="PANTHER" id="PTHR47208">
    <property type="entry name" value="OS02G0174800 PROTEIN"/>
    <property type="match status" value="1"/>
</dbReference>
<dbReference type="GO" id="GO:0046872">
    <property type="term" value="F:metal ion binding"/>
    <property type="evidence" value="ECO:0007669"/>
    <property type="project" value="UniProtKB-KW"/>
</dbReference>
<organism evidence="6 7">
    <name type="scientific">Canna indica</name>
    <name type="common">Indian-shot</name>
    <dbReference type="NCBI Taxonomy" id="4628"/>
    <lineage>
        <taxon>Eukaryota</taxon>
        <taxon>Viridiplantae</taxon>
        <taxon>Streptophyta</taxon>
        <taxon>Embryophyta</taxon>
        <taxon>Tracheophyta</taxon>
        <taxon>Spermatophyta</taxon>
        <taxon>Magnoliopsida</taxon>
        <taxon>Liliopsida</taxon>
        <taxon>Zingiberales</taxon>
        <taxon>Cannaceae</taxon>
        <taxon>Canna</taxon>
    </lineage>
</organism>
<reference evidence="6 7" key="1">
    <citation type="submission" date="2023-10" db="EMBL/GenBank/DDBJ databases">
        <title>Chromosome-scale genome assembly provides insights into flower coloration mechanisms of Canna indica.</title>
        <authorList>
            <person name="Li C."/>
        </authorList>
    </citation>
    <scope>NUCLEOTIDE SEQUENCE [LARGE SCALE GENOMIC DNA]</scope>
    <source>
        <tissue evidence="6">Flower</tissue>
    </source>
</reference>